<evidence type="ECO:0000256" key="1">
    <source>
        <dbReference type="SAM" id="Phobius"/>
    </source>
</evidence>
<name>H8ZGC5_NEMA1</name>
<feature type="transmembrane region" description="Helical" evidence="1">
    <location>
        <begin position="151"/>
        <end position="174"/>
    </location>
</feature>
<dbReference type="HOGENOM" id="CLU_116105_0_0_1"/>
<keyword evidence="1" id="KW-0812">Transmembrane</keyword>
<feature type="non-terminal residue" evidence="2">
    <location>
        <position position="1"/>
    </location>
</feature>
<organism evidence="2">
    <name type="scientific">Nematocida ausubeli (strain ATCC PRA-371 / ERTm2)</name>
    <name type="common">Nematode killer fungus</name>
    <dbReference type="NCBI Taxonomy" id="1913371"/>
    <lineage>
        <taxon>Eukaryota</taxon>
        <taxon>Fungi</taxon>
        <taxon>Fungi incertae sedis</taxon>
        <taxon>Microsporidia</taxon>
        <taxon>Nematocida</taxon>
    </lineage>
</organism>
<protein>
    <submittedName>
        <fullName evidence="2">Uncharacterized protein</fullName>
    </submittedName>
</protein>
<dbReference type="Proteomes" id="UP000005622">
    <property type="component" value="Unassembled WGS sequence"/>
</dbReference>
<sequence>VCAHISLINSLINLLIHSYTAIWALLSIYLSLCVLLSISLDFPWHTLYTARVLSVCAFPDLPAFPVPACSFSYFSLFSLCLYREHLNIFIIFIISPVYTDTHSQYTHTCLSYKLAHMLAYTLLSGTFVLYLSLCAHLSIPPEFPLYTLYTARVLSVCTLLGVLVFFGFGLYFLCFPCVYRTLEYFYYIFIRAIQTYTPSVHTCLL</sequence>
<proteinExistence type="predicted"/>
<gene>
    <name evidence="2" type="ORF">NERG_02646</name>
</gene>
<feature type="transmembrane region" description="Helical" evidence="1">
    <location>
        <begin position="21"/>
        <end position="44"/>
    </location>
</feature>
<reference evidence="2" key="1">
    <citation type="submission" date="2011-03" db="EMBL/GenBank/DDBJ databases">
        <title>The Genome Sequence of Nematocida sp1 strain ERTm2.</title>
        <authorList>
            <consortium name="The Broad Institute Genome Sequencing Platform"/>
            <consortium name="The Broad Institute Genome Sequencing Center for Infectious Disease"/>
            <person name="Cuomo C."/>
            <person name="Troemel E."/>
            <person name="Young S.K."/>
            <person name="Zeng Q."/>
            <person name="Gargeya S."/>
            <person name="Fitzgerald M."/>
            <person name="Haas B."/>
            <person name="Abouelleil A."/>
            <person name="Alvarado L."/>
            <person name="Arachchi H.M."/>
            <person name="Berlin A."/>
            <person name="Brown A."/>
            <person name="Chapman S.B."/>
            <person name="Chen Z."/>
            <person name="Dunbar C."/>
            <person name="Freedman E."/>
            <person name="Gearin G."/>
            <person name="Gellesch M."/>
            <person name="Goldberg J."/>
            <person name="Griggs A."/>
            <person name="Gujja S."/>
            <person name="Heilman E.R."/>
            <person name="Heiman D."/>
            <person name="Howarth C."/>
            <person name="Larson L."/>
            <person name="Lui A."/>
            <person name="MacDonald P.J.P."/>
            <person name="Mehta T."/>
            <person name="Montmayeur A."/>
            <person name="Murphy C."/>
            <person name="Neiman D."/>
            <person name="Pearson M."/>
            <person name="Priest M."/>
            <person name="Roberts A."/>
            <person name="Saif S."/>
            <person name="Shea T."/>
            <person name="Shenoy N."/>
            <person name="Sisk P."/>
            <person name="Stolte C."/>
            <person name="Sykes S."/>
            <person name="White J."/>
            <person name="Yandava C."/>
            <person name="Wortman J."/>
            <person name="Nusbaum C."/>
            <person name="Birren B."/>
        </authorList>
    </citation>
    <scope>NUCLEOTIDE SEQUENCE</scope>
    <source>
        <strain evidence="2">ERTm2</strain>
    </source>
</reference>
<dbReference type="AlphaFoldDB" id="H8ZGC5"/>
<dbReference type="EMBL" id="JH604651">
    <property type="protein sequence ID" value="EHY64309.1"/>
    <property type="molecule type" value="Genomic_DNA"/>
</dbReference>
<keyword evidence="1" id="KW-1133">Transmembrane helix</keyword>
<evidence type="ECO:0000313" key="2">
    <source>
        <dbReference type="EMBL" id="EHY64309.1"/>
    </source>
</evidence>
<feature type="transmembrane region" description="Helical" evidence="1">
    <location>
        <begin position="64"/>
        <end position="82"/>
    </location>
</feature>
<accession>H8ZGC5</accession>
<feature type="transmembrane region" description="Helical" evidence="1">
    <location>
        <begin position="117"/>
        <end position="139"/>
    </location>
</feature>
<keyword evidence="1" id="KW-0472">Membrane</keyword>